<dbReference type="OrthoDB" id="10564640at2759"/>
<evidence type="ECO:0000313" key="3">
    <source>
        <dbReference type="Proteomes" id="UP000054498"/>
    </source>
</evidence>
<accession>A0A0D2MNI8</accession>
<dbReference type="KEGG" id="mng:MNEG_3681"/>
<dbReference type="AlphaFoldDB" id="A0A0D2MNI8"/>
<evidence type="ECO:0000256" key="1">
    <source>
        <dbReference type="SAM" id="MobiDB-lite"/>
    </source>
</evidence>
<feature type="compositionally biased region" description="Pro residues" evidence="1">
    <location>
        <begin position="222"/>
        <end position="233"/>
    </location>
</feature>
<organism evidence="2 3">
    <name type="scientific">Monoraphidium neglectum</name>
    <dbReference type="NCBI Taxonomy" id="145388"/>
    <lineage>
        <taxon>Eukaryota</taxon>
        <taxon>Viridiplantae</taxon>
        <taxon>Chlorophyta</taxon>
        <taxon>core chlorophytes</taxon>
        <taxon>Chlorophyceae</taxon>
        <taxon>CS clade</taxon>
        <taxon>Sphaeropleales</taxon>
        <taxon>Selenastraceae</taxon>
        <taxon>Monoraphidium</taxon>
    </lineage>
</organism>
<feature type="region of interest" description="Disordered" evidence="1">
    <location>
        <begin position="203"/>
        <end position="266"/>
    </location>
</feature>
<dbReference type="RefSeq" id="XP_013903289.1">
    <property type="nucleotide sequence ID" value="XM_014047835.1"/>
</dbReference>
<dbReference type="GeneID" id="25736559"/>
<name>A0A0D2MNI8_9CHLO</name>
<evidence type="ECO:0008006" key="4">
    <source>
        <dbReference type="Google" id="ProtNLM"/>
    </source>
</evidence>
<feature type="region of interest" description="Disordered" evidence="1">
    <location>
        <begin position="1"/>
        <end position="52"/>
    </location>
</feature>
<dbReference type="InterPro" id="IPR036514">
    <property type="entry name" value="SGNH_hydro_sf"/>
</dbReference>
<reference evidence="2 3" key="1">
    <citation type="journal article" date="2013" name="BMC Genomics">
        <title>Reconstruction of the lipid metabolism for the microalga Monoraphidium neglectum from its genome sequence reveals characteristics suitable for biofuel production.</title>
        <authorList>
            <person name="Bogen C."/>
            <person name="Al-Dilaimi A."/>
            <person name="Albersmeier A."/>
            <person name="Wichmann J."/>
            <person name="Grundmann M."/>
            <person name="Rupp O."/>
            <person name="Lauersen K.J."/>
            <person name="Blifernez-Klassen O."/>
            <person name="Kalinowski J."/>
            <person name="Goesmann A."/>
            <person name="Mussgnug J.H."/>
            <person name="Kruse O."/>
        </authorList>
    </citation>
    <scope>NUCLEOTIDE SEQUENCE [LARGE SCALE GENOMIC DNA]</scope>
    <source>
        <strain evidence="2 3">SAG 48.87</strain>
    </source>
</reference>
<feature type="compositionally biased region" description="Low complexity" evidence="1">
    <location>
        <begin position="203"/>
        <end position="214"/>
    </location>
</feature>
<dbReference type="Proteomes" id="UP000054498">
    <property type="component" value="Unassembled WGS sequence"/>
</dbReference>
<gene>
    <name evidence="2" type="ORF">MNEG_3681</name>
</gene>
<dbReference type="SUPFAM" id="SSF52266">
    <property type="entry name" value="SGNH hydrolase"/>
    <property type="match status" value="1"/>
</dbReference>
<feature type="compositionally biased region" description="Basic residues" evidence="1">
    <location>
        <begin position="29"/>
        <end position="38"/>
    </location>
</feature>
<evidence type="ECO:0000313" key="2">
    <source>
        <dbReference type="EMBL" id="KIZ04270.1"/>
    </source>
</evidence>
<protein>
    <recommendedName>
        <fullName evidence="4">SGNH hydrolase-type esterase domain-containing protein</fullName>
    </recommendedName>
</protein>
<proteinExistence type="predicted"/>
<keyword evidence="3" id="KW-1185">Reference proteome</keyword>
<sequence length="266" mass="28066">MQLRRRWRSSAVPGPSERGQLSRGAGVSPHHRPAHARRSNPAAPPPQVGVNDLLSAGQTAQEIWDGGLREMYDEALARGAHVLGMLPLPNGLVSSSDSKEQQRKLLGHLIYAYSKRHPRIRCLFYGIDWGNAEKARWLDKDRLHLSVEGYKELSRQVLAIIRGSMGRDPCKKCSKYVNIAADGVAAPAPVPAAKPPVAAAKLPAKPPAADRLPANVTQAAKPAPPAGAKPPPANATRAAAGPALQAPAANVSASPKPSPKLSTAAA</sequence>
<dbReference type="Gene3D" id="3.40.50.1110">
    <property type="entry name" value="SGNH hydrolase"/>
    <property type="match status" value="1"/>
</dbReference>
<feature type="compositionally biased region" description="Low complexity" evidence="1">
    <location>
        <begin position="234"/>
        <end position="249"/>
    </location>
</feature>
<dbReference type="EMBL" id="KK100695">
    <property type="protein sequence ID" value="KIZ04270.1"/>
    <property type="molecule type" value="Genomic_DNA"/>
</dbReference>